<evidence type="ECO:0000313" key="4">
    <source>
        <dbReference type="Proteomes" id="UP000439994"/>
    </source>
</evidence>
<evidence type="ECO:0000259" key="2">
    <source>
        <dbReference type="Pfam" id="PF02872"/>
    </source>
</evidence>
<comment type="similarity">
    <text evidence="1">Belongs to the 5'-nucleotidase family.</text>
</comment>
<evidence type="ECO:0000256" key="1">
    <source>
        <dbReference type="RuleBase" id="RU362119"/>
    </source>
</evidence>
<dbReference type="PRINTS" id="PR01607">
    <property type="entry name" value="APYRASEFAMLY"/>
</dbReference>
<dbReference type="PANTHER" id="PTHR11575">
    <property type="entry name" value="5'-NUCLEOTIDASE-RELATED"/>
    <property type="match status" value="1"/>
</dbReference>
<feature type="chain" id="PRO_5027152345" evidence="1">
    <location>
        <begin position="24"/>
        <end position="499"/>
    </location>
</feature>
<proteinExistence type="inferred from homology"/>
<dbReference type="AlphaFoldDB" id="A0A6N8F6J9"/>
<accession>A0A6N8F6J9</accession>
<name>A0A6N8F6J9_9GAMM</name>
<dbReference type="GO" id="GO:0000166">
    <property type="term" value="F:nucleotide binding"/>
    <property type="evidence" value="ECO:0007669"/>
    <property type="project" value="UniProtKB-KW"/>
</dbReference>
<dbReference type="OrthoDB" id="9803927at2"/>
<comment type="caution">
    <text evidence="3">The sequence shown here is derived from an EMBL/GenBank/DDBJ whole genome shotgun (WGS) entry which is preliminary data.</text>
</comment>
<sequence length="499" mass="55789">MKILIKSIAFSILVVITSPTISANPKTAKLVFTGDLPLVEDKVHGDYRRLASFLKLIRAQKAPSFFLFGGGSIGPSPMSSFDKGAHIIDILNSLEPDAMGITKREFSYSEDELSQRAYEAAFPIIASNIYDPITNNNLDGLQPSTIIKKEDVSIGVVSTVNPSVIEEYLLDRIKLIPRTEALRRESEKLREAGVDVVVLLYSVPNDIVEPLMLEQVIDVAFMVDKAFSQTQNYTKLKHKNHFYLHSPGEVLQVELKITPQKPIATSLTTFKLNNFPIDEDLSNQSNSYVNRLERLLNIDVASLDVEIDTRKLSIRTKETFFGNIMTDAIKAFLNTDIVLINSGVVRGDTLYAKNTVWTMRDIVTELPFRSRLIALEVTGQQIKSALENGLSQIADVKGRFPLVAGLSFSYNKEMPVGNRIIDIYIGNNKLDINKLYTVGTTEYIANGGDGYTSFKQSREIKNSLRVNPLLSEVLIMYLQNNRHATPSIEGRIKEVNSHQ</sequence>
<dbReference type="EMBL" id="WOCD01000002">
    <property type="protein sequence ID" value="MUH71764.1"/>
    <property type="molecule type" value="Genomic_DNA"/>
</dbReference>
<protein>
    <submittedName>
        <fullName evidence="3">Bifunctional metallophosphatase/5'-nucleotidase</fullName>
    </submittedName>
</protein>
<keyword evidence="1" id="KW-0378">Hydrolase</keyword>
<dbReference type="InterPro" id="IPR036907">
    <property type="entry name" value="5'-Nucleotdase_C_sf"/>
</dbReference>
<dbReference type="InterPro" id="IPR008334">
    <property type="entry name" value="5'-Nucleotdase_C"/>
</dbReference>
<dbReference type="GO" id="GO:0009166">
    <property type="term" value="P:nucleotide catabolic process"/>
    <property type="evidence" value="ECO:0007669"/>
    <property type="project" value="InterPro"/>
</dbReference>
<keyword evidence="1" id="KW-0732">Signal</keyword>
<dbReference type="SUPFAM" id="SSF56300">
    <property type="entry name" value="Metallo-dependent phosphatases"/>
    <property type="match status" value="1"/>
</dbReference>
<dbReference type="RefSeq" id="WP_155694827.1">
    <property type="nucleotide sequence ID" value="NZ_WOCD01000002.1"/>
</dbReference>
<feature type="signal peptide" evidence="1">
    <location>
        <begin position="1"/>
        <end position="23"/>
    </location>
</feature>
<reference evidence="3 4" key="1">
    <citation type="submission" date="2019-11" db="EMBL/GenBank/DDBJ databases">
        <title>P. haliotis isolates from Z. marina roots.</title>
        <authorList>
            <person name="Cohen M."/>
            <person name="Jospin G."/>
            <person name="Eisen J.A."/>
            <person name="Coil D.A."/>
        </authorList>
    </citation>
    <scope>NUCLEOTIDE SEQUENCE [LARGE SCALE GENOMIC DNA]</scope>
    <source>
        <strain evidence="3 4">UCD-MCMsp1aY</strain>
    </source>
</reference>
<dbReference type="SUPFAM" id="SSF55816">
    <property type="entry name" value="5'-nucleotidase (syn. UDP-sugar hydrolase), C-terminal domain"/>
    <property type="match status" value="1"/>
</dbReference>
<feature type="domain" description="5'-Nucleotidase C-terminal" evidence="2">
    <location>
        <begin position="303"/>
        <end position="456"/>
    </location>
</feature>
<keyword evidence="4" id="KW-1185">Reference proteome</keyword>
<organism evidence="3 4">
    <name type="scientific">Psychrosphaera haliotis</name>
    <dbReference type="NCBI Taxonomy" id="555083"/>
    <lineage>
        <taxon>Bacteria</taxon>
        <taxon>Pseudomonadati</taxon>
        <taxon>Pseudomonadota</taxon>
        <taxon>Gammaproteobacteria</taxon>
        <taxon>Alteromonadales</taxon>
        <taxon>Pseudoalteromonadaceae</taxon>
        <taxon>Psychrosphaera</taxon>
    </lineage>
</organism>
<dbReference type="GO" id="GO:0016787">
    <property type="term" value="F:hydrolase activity"/>
    <property type="evidence" value="ECO:0007669"/>
    <property type="project" value="UniProtKB-KW"/>
</dbReference>
<dbReference type="Pfam" id="PF02872">
    <property type="entry name" value="5_nucleotid_C"/>
    <property type="match status" value="1"/>
</dbReference>
<dbReference type="PANTHER" id="PTHR11575:SF24">
    <property type="entry name" value="5'-NUCLEOTIDASE"/>
    <property type="match status" value="1"/>
</dbReference>
<dbReference type="InterPro" id="IPR006179">
    <property type="entry name" value="5_nucleotidase/apyrase"/>
</dbReference>
<gene>
    <name evidence="3" type="ORF">GNP35_04275</name>
</gene>
<evidence type="ECO:0000313" key="3">
    <source>
        <dbReference type="EMBL" id="MUH71764.1"/>
    </source>
</evidence>
<dbReference type="Gene3D" id="3.90.780.10">
    <property type="entry name" value="5'-Nucleotidase, C-terminal domain"/>
    <property type="match status" value="1"/>
</dbReference>
<keyword evidence="1" id="KW-0547">Nucleotide-binding</keyword>
<dbReference type="Gene3D" id="3.60.21.10">
    <property type="match status" value="1"/>
</dbReference>
<dbReference type="InterPro" id="IPR029052">
    <property type="entry name" value="Metallo-depent_PP-like"/>
</dbReference>
<dbReference type="Proteomes" id="UP000439994">
    <property type="component" value="Unassembled WGS sequence"/>
</dbReference>